<sequence>MTLAVISRVVSSSGIPRITLLDVQSGVFFVGTGLEHLIADHDEGDLLVYVSMRLDGCAHCDDVLLKIGIDRVLVLDFYWDFGGVVNAGGRSGGPMVGESEAASSSNDLIIASG</sequence>
<dbReference type="Proteomes" id="UP000821865">
    <property type="component" value="Chromosome 5"/>
</dbReference>
<dbReference type="EMBL" id="CM023474">
    <property type="protein sequence ID" value="KAH7948951.1"/>
    <property type="molecule type" value="Genomic_DNA"/>
</dbReference>
<protein>
    <submittedName>
        <fullName evidence="1">Uncharacterized protein</fullName>
    </submittedName>
</protein>
<reference evidence="1" key="1">
    <citation type="submission" date="2020-05" db="EMBL/GenBank/DDBJ databases">
        <title>Large-scale comparative analyses of tick genomes elucidate their genetic diversity and vector capacities.</title>
        <authorList>
            <person name="Jia N."/>
            <person name="Wang J."/>
            <person name="Shi W."/>
            <person name="Du L."/>
            <person name="Sun Y."/>
            <person name="Zhan W."/>
            <person name="Jiang J."/>
            <person name="Wang Q."/>
            <person name="Zhang B."/>
            <person name="Ji P."/>
            <person name="Sakyi L.B."/>
            <person name="Cui X."/>
            <person name="Yuan T."/>
            <person name="Jiang B."/>
            <person name="Yang W."/>
            <person name="Lam T.T.-Y."/>
            <person name="Chang Q."/>
            <person name="Ding S."/>
            <person name="Wang X."/>
            <person name="Zhu J."/>
            <person name="Ruan X."/>
            <person name="Zhao L."/>
            <person name="Wei J."/>
            <person name="Que T."/>
            <person name="Du C."/>
            <person name="Cheng J."/>
            <person name="Dai P."/>
            <person name="Han X."/>
            <person name="Huang E."/>
            <person name="Gao Y."/>
            <person name="Liu J."/>
            <person name="Shao H."/>
            <person name="Ye R."/>
            <person name="Li L."/>
            <person name="Wei W."/>
            <person name="Wang X."/>
            <person name="Wang C."/>
            <person name="Yang T."/>
            <person name="Huo Q."/>
            <person name="Li W."/>
            <person name="Guo W."/>
            <person name="Chen H."/>
            <person name="Zhou L."/>
            <person name="Ni X."/>
            <person name="Tian J."/>
            <person name="Zhou Y."/>
            <person name="Sheng Y."/>
            <person name="Liu T."/>
            <person name="Pan Y."/>
            <person name="Xia L."/>
            <person name="Li J."/>
            <person name="Zhao F."/>
            <person name="Cao W."/>
        </authorList>
    </citation>
    <scope>NUCLEOTIDE SEQUENCE</scope>
    <source>
        <strain evidence="1">Dsil-2018</strain>
    </source>
</reference>
<keyword evidence="2" id="KW-1185">Reference proteome</keyword>
<name>A0ACB8CP73_DERSI</name>
<gene>
    <name evidence="1" type="ORF">HPB49_003626</name>
</gene>
<organism evidence="1 2">
    <name type="scientific">Dermacentor silvarum</name>
    <name type="common">Tick</name>
    <dbReference type="NCBI Taxonomy" id="543639"/>
    <lineage>
        <taxon>Eukaryota</taxon>
        <taxon>Metazoa</taxon>
        <taxon>Ecdysozoa</taxon>
        <taxon>Arthropoda</taxon>
        <taxon>Chelicerata</taxon>
        <taxon>Arachnida</taxon>
        <taxon>Acari</taxon>
        <taxon>Parasitiformes</taxon>
        <taxon>Ixodida</taxon>
        <taxon>Ixodoidea</taxon>
        <taxon>Ixodidae</taxon>
        <taxon>Rhipicephalinae</taxon>
        <taxon>Dermacentor</taxon>
    </lineage>
</organism>
<comment type="caution">
    <text evidence="1">The sequence shown here is derived from an EMBL/GenBank/DDBJ whole genome shotgun (WGS) entry which is preliminary data.</text>
</comment>
<evidence type="ECO:0000313" key="2">
    <source>
        <dbReference type="Proteomes" id="UP000821865"/>
    </source>
</evidence>
<accession>A0ACB8CP73</accession>
<evidence type="ECO:0000313" key="1">
    <source>
        <dbReference type="EMBL" id="KAH7948951.1"/>
    </source>
</evidence>
<proteinExistence type="predicted"/>